<proteinExistence type="predicted"/>
<sequence length="195" mass="22727">MTNVNMHSNNDNVCESKIGEQLSNIQKVRQLIKILNTGNLENVENLIHDEYFNHESHIDASSMQSLPENISQQIEKRNKLMGPSEFIDTVKSLRNAFTDLTYDEKEIHSDNNTVIGRYTVSGKHTGQFFIFPPTGHNFRYEAVHIYRFQDGKIREHKAVRDDLSFMYQLGFIVPTSQYESLFRLWKGVSKRRDDV</sequence>
<dbReference type="SUPFAM" id="SSF54427">
    <property type="entry name" value="NTF2-like"/>
    <property type="match status" value="1"/>
</dbReference>
<dbReference type="EMBL" id="LR216287">
    <property type="protein sequence ID" value="VFJ13483.1"/>
    <property type="molecule type" value="Genomic_DNA"/>
</dbReference>
<dbReference type="PANTHER" id="PTHR38436:SF1">
    <property type="entry name" value="ESTER CYCLASE"/>
    <property type="match status" value="1"/>
</dbReference>
<protein>
    <submittedName>
        <fullName evidence="1">Putative ester cyclase</fullName>
    </submittedName>
</protein>
<dbReference type="AlphaFoldDB" id="A0A484I9Q1"/>
<accession>A0A484I9Q1</accession>
<dbReference type="Gene3D" id="3.10.450.50">
    <property type="match status" value="1"/>
</dbReference>
<dbReference type="GO" id="GO:0030638">
    <property type="term" value="P:polyketide metabolic process"/>
    <property type="evidence" value="ECO:0007669"/>
    <property type="project" value="InterPro"/>
</dbReference>
<dbReference type="InterPro" id="IPR009959">
    <property type="entry name" value="Cyclase_SnoaL-like"/>
</dbReference>
<evidence type="ECO:0000313" key="1">
    <source>
        <dbReference type="EMBL" id="VFJ13483.1"/>
    </source>
</evidence>
<dbReference type="Pfam" id="PF07366">
    <property type="entry name" value="SnoaL"/>
    <property type="match status" value="1"/>
</dbReference>
<dbReference type="InterPro" id="IPR032710">
    <property type="entry name" value="NTF2-like_dom_sf"/>
</dbReference>
<dbReference type="Proteomes" id="UP000294299">
    <property type="component" value="Chromosome NFRAN"/>
</dbReference>
<organism evidence="1 2">
    <name type="scientific">Candidatus Nitrosocosmicus franklandianus</name>
    <dbReference type="NCBI Taxonomy" id="1798806"/>
    <lineage>
        <taxon>Archaea</taxon>
        <taxon>Nitrososphaerota</taxon>
        <taxon>Nitrososphaeria</taxon>
        <taxon>Nitrososphaerales</taxon>
        <taxon>Nitrososphaeraceae</taxon>
        <taxon>Candidatus Nitrosocosmicus</taxon>
    </lineage>
</organism>
<gene>
    <name evidence="1" type="ORF">NFRAN_1161</name>
</gene>
<dbReference type="GeneID" id="39420575"/>
<dbReference type="PANTHER" id="PTHR38436">
    <property type="entry name" value="POLYKETIDE CYCLASE SNOAL-LIKE DOMAIN"/>
    <property type="match status" value="1"/>
</dbReference>
<dbReference type="OrthoDB" id="8685at2157"/>
<name>A0A484I9Q1_9ARCH</name>
<evidence type="ECO:0000313" key="2">
    <source>
        <dbReference type="Proteomes" id="UP000294299"/>
    </source>
</evidence>
<keyword evidence="2" id="KW-1185">Reference proteome</keyword>
<dbReference type="KEGG" id="nfn:NFRAN_1161"/>
<reference evidence="1 2" key="1">
    <citation type="submission" date="2019-02" db="EMBL/GenBank/DDBJ databases">
        <authorList>
            <person name="Lehtovirta-Morley E L."/>
        </authorList>
    </citation>
    <scope>NUCLEOTIDE SEQUENCE [LARGE SCALE GENOMIC DNA]</scope>
    <source>
        <strain evidence="1">NFRAN1</strain>
    </source>
</reference>
<dbReference type="RefSeq" id="WP_134483409.1">
    <property type="nucleotide sequence ID" value="NZ_LR216287.1"/>
</dbReference>